<organism evidence="2 3">
    <name type="scientific">Trypanosoma rangeli SC58</name>
    <dbReference type="NCBI Taxonomy" id="429131"/>
    <lineage>
        <taxon>Eukaryota</taxon>
        <taxon>Discoba</taxon>
        <taxon>Euglenozoa</taxon>
        <taxon>Kinetoplastea</taxon>
        <taxon>Metakinetoplastina</taxon>
        <taxon>Trypanosomatida</taxon>
        <taxon>Trypanosomatidae</taxon>
        <taxon>Trypanosoma</taxon>
        <taxon>Herpetosoma</taxon>
    </lineage>
</organism>
<dbReference type="SUPFAM" id="SSF48452">
    <property type="entry name" value="TPR-like"/>
    <property type="match status" value="1"/>
</dbReference>
<dbReference type="AlphaFoldDB" id="A0A061IY18"/>
<name>A0A061IY18_TRYRA</name>
<evidence type="ECO:0000313" key="2">
    <source>
        <dbReference type="EMBL" id="ESL06771.1"/>
    </source>
</evidence>
<evidence type="ECO:0000313" key="3">
    <source>
        <dbReference type="Proteomes" id="UP000031737"/>
    </source>
</evidence>
<dbReference type="Proteomes" id="UP000031737">
    <property type="component" value="Unassembled WGS sequence"/>
</dbReference>
<sequence>MRCTLRFRSGFLQNLNSGKNGFFTSLWNKPQTRDERIKEYVPEVIAESLEEQRAVLEESTSRDVIVELGHKVLREIENKSPTPSIAPHLNKILQEYGFKDLIAQRPLSYLLYPSSTLSGGQRPNELVANFTDNFRGLVEEVERHGCSARIRPTKNDKNDKETTKEEGGEEAPHGNSNAVTNGKSSLAALKSGPVIMASKEDHEPMDVTLFVRVLSAMALANVQHGDWNNAIRCVDVALAHVKDQSRLGGLLGMKAGILVYQKKYKEAVEYANLAVEASGNIQGFIHGAFALRILERPEEAVALLEKGREQHPMNTQLLAQMEGAQKELETLAKDGKKMINP</sequence>
<dbReference type="OrthoDB" id="271814at2759"/>
<protein>
    <submittedName>
        <fullName evidence="2">Uncharacterized protein</fullName>
    </submittedName>
</protein>
<comment type="caution">
    <text evidence="2">The sequence shown here is derived from an EMBL/GenBank/DDBJ whole genome shotgun (WGS) entry which is preliminary data.</text>
</comment>
<feature type="region of interest" description="Disordered" evidence="1">
    <location>
        <begin position="147"/>
        <end position="181"/>
    </location>
</feature>
<feature type="compositionally biased region" description="Basic and acidic residues" evidence="1">
    <location>
        <begin position="153"/>
        <end position="172"/>
    </location>
</feature>
<proteinExistence type="predicted"/>
<accession>A0A061IY18</accession>
<keyword evidence="3" id="KW-1185">Reference proteome</keyword>
<dbReference type="EMBL" id="AUPL01005551">
    <property type="protein sequence ID" value="ESL06771.1"/>
    <property type="molecule type" value="Genomic_DNA"/>
</dbReference>
<dbReference type="Gene3D" id="1.25.40.10">
    <property type="entry name" value="Tetratricopeptide repeat domain"/>
    <property type="match status" value="1"/>
</dbReference>
<reference evidence="2 3" key="1">
    <citation type="submission" date="2013-07" db="EMBL/GenBank/DDBJ databases">
        <authorList>
            <person name="Stoco P.H."/>
            <person name="Wagner G."/>
            <person name="Gerber A."/>
            <person name="Zaha A."/>
            <person name="Thompson C."/>
            <person name="Bartholomeu D.C."/>
            <person name="Luckemeyer D.D."/>
            <person name="Bahia D."/>
            <person name="Loreto E."/>
            <person name="Prestes E.B."/>
            <person name="Lima F.M."/>
            <person name="Rodrigues-Luiz G."/>
            <person name="Vallejo G.A."/>
            <person name="Filho J.F."/>
            <person name="Monteiro K.M."/>
            <person name="Tyler K.M."/>
            <person name="de Almeida L.G."/>
            <person name="Ortiz M.F."/>
            <person name="Siervo M.A."/>
            <person name="de Moraes M.H."/>
            <person name="Cunha O.L."/>
            <person name="Mendonca-Neto R."/>
            <person name="Silva R."/>
            <person name="Teixeira S.M."/>
            <person name="Murta S.M."/>
            <person name="Sincero T.C."/>
            <person name="Mendes T.A."/>
            <person name="Urmenyi T.P."/>
            <person name="Silva V.G."/>
            <person name="da Rocha W.D."/>
            <person name="Andersson B."/>
            <person name="Romanha A.J."/>
            <person name="Steindel M."/>
            <person name="de Vasconcelos A.T."/>
            <person name="Grisard E.C."/>
        </authorList>
    </citation>
    <scope>NUCLEOTIDE SEQUENCE [LARGE SCALE GENOMIC DNA]</scope>
    <source>
        <strain evidence="2 3">SC58</strain>
    </source>
</reference>
<dbReference type="InterPro" id="IPR011990">
    <property type="entry name" value="TPR-like_helical_dom_sf"/>
</dbReference>
<dbReference type="VEuPathDB" id="TriTrypDB:TRSC58_05551"/>
<gene>
    <name evidence="2" type="ORF">TRSC58_05551</name>
</gene>
<evidence type="ECO:0000256" key="1">
    <source>
        <dbReference type="SAM" id="MobiDB-lite"/>
    </source>
</evidence>